<organism evidence="1 2">
    <name type="scientific">Pseudorhizobium pelagicum</name>
    <dbReference type="NCBI Taxonomy" id="1509405"/>
    <lineage>
        <taxon>Bacteria</taxon>
        <taxon>Pseudomonadati</taxon>
        <taxon>Pseudomonadota</taxon>
        <taxon>Alphaproteobacteria</taxon>
        <taxon>Hyphomicrobiales</taxon>
        <taxon>Rhizobiaceae</taxon>
        <taxon>Rhizobium/Agrobacterium group</taxon>
        <taxon>Pseudorhizobium</taxon>
    </lineage>
</organism>
<evidence type="ECO:0000313" key="1">
    <source>
        <dbReference type="EMBL" id="KEQ10845.1"/>
    </source>
</evidence>
<dbReference type="Proteomes" id="UP000052167">
    <property type="component" value="Unassembled WGS sequence"/>
</dbReference>
<reference evidence="1 2" key="1">
    <citation type="submission" date="2014-06" db="EMBL/GenBank/DDBJ databases">
        <title>Rhizobium pelagicum/R2-400B4.</title>
        <authorList>
            <person name="Kimes N.E."/>
            <person name="Lopez-Perez M."/>
        </authorList>
    </citation>
    <scope>NUCLEOTIDE SEQUENCE [LARGE SCALE GENOMIC DNA]</scope>
    <source>
        <strain evidence="1 2">R2-400B4</strain>
    </source>
</reference>
<keyword evidence="2" id="KW-1185">Reference proteome</keyword>
<dbReference type="RefSeq" id="WP_037161353.1">
    <property type="nucleotide sequence ID" value="NZ_JOKI01000001.1"/>
</dbReference>
<name>A0A922T638_9HYPH</name>
<sequence>MSQNLNHSLSPNQTCKVETSHADVDTWRILKKAMKTGLSDRGIIIGDDEASLITRFMLEQVEGSGLRLVPIKPNSHMQLAMRHALDQGKRMSIAWVKQCTKQRWRYQAAIDAAPSWRRGYELDQKMRPQQPEG</sequence>
<comment type="caution">
    <text evidence="1">The sequence shown here is derived from an EMBL/GenBank/DDBJ whole genome shotgun (WGS) entry which is preliminary data.</text>
</comment>
<proteinExistence type="predicted"/>
<dbReference type="OrthoDB" id="8420361at2"/>
<gene>
    <name evidence="1" type="ORF">GV68_00760</name>
</gene>
<dbReference type="AlphaFoldDB" id="A0A922T638"/>
<dbReference type="EMBL" id="JOKJ01000001">
    <property type="protein sequence ID" value="KEQ10845.1"/>
    <property type="molecule type" value="Genomic_DNA"/>
</dbReference>
<evidence type="ECO:0000313" key="2">
    <source>
        <dbReference type="Proteomes" id="UP000052167"/>
    </source>
</evidence>
<accession>A0A922T638</accession>
<protein>
    <submittedName>
        <fullName evidence="1">Uncharacterized protein</fullName>
    </submittedName>
</protein>